<feature type="compositionally biased region" description="Polar residues" evidence="2">
    <location>
        <begin position="8"/>
        <end position="18"/>
    </location>
</feature>
<feature type="region of interest" description="Disordered" evidence="2">
    <location>
        <begin position="1"/>
        <end position="25"/>
    </location>
</feature>
<organism evidence="6">
    <name type="scientific">Schistocephalus solidus</name>
    <name type="common">Tapeworm</name>
    <dbReference type="NCBI Taxonomy" id="70667"/>
    <lineage>
        <taxon>Eukaryota</taxon>
        <taxon>Metazoa</taxon>
        <taxon>Spiralia</taxon>
        <taxon>Lophotrochozoa</taxon>
        <taxon>Platyhelminthes</taxon>
        <taxon>Cestoda</taxon>
        <taxon>Eucestoda</taxon>
        <taxon>Diphyllobothriidea</taxon>
        <taxon>Diphyllobothriidae</taxon>
        <taxon>Schistocephalus</taxon>
    </lineage>
</organism>
<evidence type="ECO:0000313" key="6">
    <source>
        <dbReference type="WBParaSite" id="SSLN_0000615701-mRNA-1"/>
    </source>
</evidence>
<dbReference type="PROSITE" id="PS00028">
    <property type="entry name" value="ZINC_FINGER_C2H2_1"/>
    <property type="match status" value="1"/>
</dbReference>
<keyword evidence="1" id="KW-0479">Metal-binding</keyword>
<dbReference type="STRING" id="70667.A0A183SP16"/>
<dbReference type="AlphaFoldDB" id="A0A183SP16"/>
<evidence type="ECO:0000256" key="2">
    <source>
        <dbReference type="SAM" id="MobiDB-lite"/>
    </source>
</evidence>
<dbReference type="EMBL" id="UYSU01033483">
    <property type="protein sequence ID" value="VDL92349.1"/>
    <property type="molecule type" value="Genomic_DNA"/>
</dbReference>
<reference evidence="6" key="1">
    <citation type="submission" date="2016-06" db="UniProtKB">
        <authorList>
            <consortium name="WormBaseParasite"/>
        </authorList>
    </citation>
    <scope>IDENTIFICATION</scope>
</reference>
<sequence>MRSKNSKQYHQQLLSQTSPPYPPGYLQTTRGQIEEVGAGYTFFWSGRPKAEQRDAGVAFAIRDDIGGRLPCLPQGINDRLMSLRLPSPGDKFATIISTYAPPMTSSDVAKDKFYEDLHAMLMNVPKADKLIVLGNFKAHVGTDHAAWQGVLGPYGLGNRNTNGLLLLRTCAEHRLLLINNFFCLPMRQKATWVHPRSRHWHLLDNALARKRDRQDVLVTKAIPGADGWTDHRLVISKMRLRLQPRRRPHASPNFACPHCARKSRIGLIGHLRIHRTETGEPVPGAPTYSRRARLHCPQCSRIFTHRMGLLGHKRLHYILW</sequence>
<feature type="domain" description="C2H2-type" evidence="3">
    <location>
        <begin position="294"/>
        <end position="316"/>
    </location>
</feature>
<dbReference type="SMART" id="SM00355">
    <property type="entry name" value="ZnF_C2H2"/>
    <property type="match status" value="2"/>
</dbReference>
<dbReference type="PROSITE" id="PS50157">
    <property type="entry name" value="ZINC_FINGER_C2H2_2"/>
    <property type="match status" value="1"/>
</dbReference>
<gene>
    <name evidence="4" type="ORF">SSLN_LOCUS5964</name>
</gene>
<protein>
    <submittedName>
        <fullName evidence="6">C2H2-type domain-containing protein</fullName>
    </submittedName>
</protein>
<dbReference type="SUPFAM" id="SSF56219">
    <property type="entry name" value="DNase I-like"/>
    <property type="match status" value="1"/>
</dbReference>
<evidence type="ECO:0000259" key="3">
    <source>
        <dbReference type="PROSITE" id="PS50157"/>
    </source>
</evidence>
<keyword evidence="5" id="KW-1185">Reference proteome</keyword>
<dbReference type="Gene3D" id="3.60.10.10">
    <property type="entry name" value="Endonuclease/exonuclease/phosphatase"/>
    <property type="match status" value="1"/>
</dbReference>
<accession>A0A183SP16</accession>
<dbReference type="PANTHER" id="PTHR23227:SF84">
    <property type="entry name" value="ENDONUCLEASE_EXONUCLEASE_PHOSPHATASE DOMAIN-CONTAINING PROTEIN"/>
    <property type="match status" value="1"/>
</dbReference>
<dbReference type="Gene3D" id="3.30.160.60">
    <property type="entry name" value="Classic Zinc Finger"/>
    <property type="match status" value="1"/>
</dbReference>
<dbReference type="GO" id="GO:0008270">
    <property type="term" value="F:zinc ion binding"/>
    <property type="evidence" value="ECO:0007669"/>
    <property type="project" value="UniProtKB-KW"/>
</dbReference>
<dbReference type="PANTHER" id="PTHR23227">
    <property type="entry name" value="BUCENTAUR RELATED"/>
    <property type="match status" value="1"/>
</dbReference>
<dbReference type="InterPro" id="IPR013087">
    <property type="entry name" value="Znf_C2H2_type"/>
</dbReference>
<dbReference type="Proteomes" id="UP000275846">
    <property type="component" value="Unassembled WGS sequence"/>
</dbReference>
<evidence type="ECO:0000313" key="5">
    <source>
        <dbReference type="Proteomes" id="UP000275846"/>
    </source>
</evidence>
<dbReference type="InterPro" id="IPR036691">
    <property type="entry name" value="Endo/exonu/phosph_ase_sf"/>
</dbReference>
<reference evidence="4 5" key="2">
    <citation type="submission" date="2018-11" db="EMBL/GenBank/DDBJ databases">
        <authorList>
            <consortium name="Pathogen Informatics"/>
        </authorList>
    </citation>
    <scope>NUCLEOTIDE SEQUENCE [LARGE SCALE GENOMIC DNA]</scope>
    <source>
        <strain evidence="4 5">NST_G2</strain>
    </source>
</reference>
<keyword evidence="1" id="KW-0862">Zinc</keyword>
<evidence type="ECO:0000256" key="1">
    <source>
        <dbReference type="PROSITE-ProRule" id="PRU00042"/>
    </source>
</evidence>
<name>A0A183SP16_SCHSO</name>
<dbReference type="OrthoDB" id="10030815at2759"/>
<keyword evidence="1" id="KW-0863">Zinc-finger</keyword>
<proteinExistence type="predicted"/>
<dbReference type="InterPro" id="IPR027124">
    <property type="entry name" value="Swc5/CFDP1/2"/>
</dbReference>
<evidence type="ECO:0000313" key="4">
    <source>
        <dbReference type="EMBL" id="VDL92349.1"/>
    </source>
</evidence>
<dbReference type="WBParaSite" id="SSLN_0000615701-mRNA-1">
    <property type="protein sequence ID" value="SSLN_0000615701-mRNA-1"/>
    <property type="gene ID" value="SSLN_0000615701"/>
</dbReference>